<evidence type="ECO:0000256" key="6">
    <source>
        <dbReference type="HAMAP-Rule" id="MF_00602"/>
    </source>
</evidence>
<keyword evidence="1 6" id="KW-0808">Transferase</keyword>
<dbReference type="Gene3D" id="3.30.590.10">
    <property type="entry name" value="Glutamine synthetase/guanido kinase, catalytic domain"/>
    <property type="match status" value="1"/>
</dbReference>
<dbReference type="InterPro" id="IPR000749">
    <property type="entry name" value="ATP-guanido_PTrfase"/>
</dbReference>
<dbReference type="CDD" id="cd07930">
    <property type="entry name" value="bacterial_phosphagen_kinase"/>
    <property type="match status" value="1"/>
</dbReference>
<keyword evidence="4 6" id="KW-0067">ATP-binding</keyword>
<evidence type="ECO:0000256" key="3">
    <source>
        <dbReference type="ARBA" id="ARBA00022777"/>
    </source>
</evidence>
<dbReference type="PANTHER" id="PTHR11547:SF38">
    <property type="entry name" value="ARGININE KINASE 1-RELATED"/>
    <property type="match status" value="1"/>
</dbReference>
<dbReference type="GO" id="GO:0046314">
    <property type="term" value="P:phosphocreatine biosynthetic process"/>
    <property type="evidence" value="ECO:0007669"/>
    <property type="project" value="InterPro"/>
</dbReference>
<dbReference type="InterPro" id="IPR014746">
    <property type="entry name" value="Gln_synth/guanido_kin_cat_dom"/>
</dbReference>
<dbReference type="RefSeq" id="WP_074693289.1">
    <property type="nucleotide sequence ID" value="NZ_BSRA01000003.1"/>
</dbReference>
<dbReference type="SUPFAM" id="SSF55931">
    <property type="entry name" value="Glutamine synthetase/guanido kinase"/>
    <property type="match status" value="1"/>
</dbReference>
<evidence type="ECO:0000313" key="11">
    <source>
        <dbReference type="EMBL" id="SDW67548.1"/>
    </source>
</evidence>
<name>A0A1H2VH04_9BACL</name>
<dbReference type="Pfam" id="PF00217">
    <property type="entry name" value="ATP-gua_Ptrans"/>
    <property type="match status" value="1"/>
</dbReference>
<evidence type="ECO:0000313" key="12">
    <source>
        <dbReference type="Proteomes" id="UP000182589"/>
    </source>
</evidence>
<reference evidence="11" key="2">
    <citation type="submission" date="2016-10" db="EMBL/GenBank/DDBJ databases">
        <authorList>
            <person name="de Groot N.N."/>
        </authorList>
    </citation>
    <scope>NUCLEOTIDE SEQUENCE [LARGE SCALE GENOMIC DNA]</scope>
    <source>
        <strain evidence="11">DSM 12489</strain>
    </source>
</reference>
<feature type="binding site" evidence="6 7">
    <location>
        <begin position="177"/>
        <end position="181"/>
    </location>
    <ligand>
        <name>ATP</name>
        <dbReference type="ChEBI" id="CHEBI:30616"/>
    </ligand>
</feature>
<reference evidence="12" key="1">
    <citation type="submission" date="2016-10" db="EMBL/GenBank/DDBJ databases">
        <authorList>
            <person name="Varghese N."/>
        </authorList>
    </citation>
    <scope>NUCLEOTIDE SEQUENCE [LARGE SCALE GENOMIC DNA]</scope>
    <source>
        <strain evidence="12">DSM 12489</strain>
    </source>
</reference>
<dbReference type="Proteomes" id="UP000182589">
    <property type="component" value="Unassembled WGS sequence"/>
</dbReference>
<feature type="short sequence motif" description="RDXXRA motif of the pArg binding pocket involved in allosteric regulation" evidence="6">
    <location>
        <begin position="338"/>
        <end position="343"/>
    </location>
</feature>
<dbReference type="GO" id="GO:0005615">
    <property type="term" value="C:extracellular space"/>
    <property type="evidence" value="ECO:0007669"/>
    <property type="project" value="TreeGrafter"/>
</dbReference>
<sequence>MSLSDFLQRAVSKWMREGGPEDDIVLTSRIRVARNLQGYPFPILQTDSHADEIVRLMEQAIQSPVMQQLGNYEMVRCRELSPLDRQVFVEKHLISPDLAQQEKHGAMVIREDELVSIMVNEEDHLRIQCILPGLQLLDGWRMASAIDDALEQHLTYAFHDQYGYLTACPTNVGTGIRASVMMHLPGLALTGSINRMLTAVSQVGLAVRGIYGEGSESYGNLYQVSNQITLGETEEEIVANLQSVVYQLIEHERNARKALLARNRTQLEDRVSRSFGILAYARRIDTKETMERLSDVRLGIDLGIIQGVSAGILKELMVMTQPAFLQKYYHRELAATERDIRRAALIRERLRLDDSEVHR</sequence>
<feature type="binding site" evidence="6 7">
    <location>
        <position position="92"/>
    </location>
    <ligand>
        <name>ATP</name>
        <dbReference type="ChEBI" id="CHEBI:30616"/>
    </ligand>
</feature>
<dbReference type="InterPro" id="IPR022414">
    <property type="entry name" value="ATP-guanido_PTrfase_cat"/>
</dbReference>
<keyword evidence="3 6" id="KW-0418">Kinase</keyword>
<evidence type="ECO:0000256" key="5">
    <source>
        <dbReference type="ARBA" id="ARBA00051816"/>
    </source>
</evidence>
<feature type="binding site" evidence="6 7">
    <location>
        <begin position="27"/>
        <end position="31"/>
    </location>
    <ligand>
        <name>ATP</name>
        <dbReference type="ChEBI" id="CHEBI:30616"/>
    </ligand>
</feature>
<comment type="catalytic activity">
    <reaction evidence="5 6">
        <text>L-arginyl-[protein] + ATP = N(omega)-phospho-L-arginyl-[protein] + ADP + H(+)</text>
        <dbReference type="Rhea" id="RHEA:43384"/>
        <dbReference type="Rhea" id="RHEA-COMP:10532"/>
        <dbReference type="Rhea" id="RHEA-COMP:10533"/>
        <dbReference type="ChEBI" id="CHEBI:15378"/>
        <dbReference type="ChEBI" id="CHEBI:29965"/>
        <dbReference type="ChEBI" id="CHEBI:30616"/>
        <dbReference type="ChEBI" id="CHEBI:83226"/>
        <dbReference type="ChEBI" id="CHEBI:456216"/>
        <dbReference type="EC" id="2.7.14.1"/>
    </reaction>
</comment>
<feature type="binding site" evidence="6 7">
    <location>
        <position position="126"/>
    </location>
    <ligand>
        <name>ATP</name>
        <dbReference type="ChEBI" id="CHEBI:30616"/>
    </ligand>
</feature>
<gene>
    <name evidence="6 10" type="primary">mcsB</name>
    <name evidence="10" type="ORF">Heshes_05760</name>
    <name evidence="11" type="ORF">SAMN04489725_1114</name>
</gene>
<feature type="binding site" evidence="6 7">
    <location>
        <begin position="208"/>
        <end position="213"/>
    </location>
    <ligand>
        <name>ATP</name>
        <dbReference type="ChEBI" id="CHEBI:30616"/>
    </ligand>
</feature>
<dbReference type="NCBIfam" id="NF002194">
    <property type="entry name" value="PRK01059.1-4"/>
    <property type="match status" value="1"/>
</dbReference>
<dbReference type="InterPro" id="IPR022415">
    <property type="entry name" value="ATP-guanido_PTrfase_AS"/>
</dbReference>
<dbReference type="GO" id="GO:0005524">
    <property type="term" value="F:ATP binding"/>
    <property type="evidence" value="ECO:0007669"/>
    <property type="project" value="UniProtKB-UniRule"/>
</dbReference>
<dbReference type="InterPro" id="IPR023660">
    <property type="entry name" value="Arg_Kinase"/>
</dbReference>
<proteinExistence type="inferred from homology"/>
<comment type="similarity">
    <text evidence="6 7 8">Belongs to the ATP:guanido phosphotransferase family.</text>
</comment>
<reference evidence="10" key="3">
    <citation type="submission" date="2023-02" db="EMBL/GenBank/DDBJ databases">
        <title>Proposal of a novel subspecies: Alicyclobacillus hesperidum subspecies aegle.</title>
        <authorList>
            <person name="Goto K."/>
            <person name="Fujii T."/>
            <person name="Yasui K."/>
            <person name="Mochida K."/>
            <person name="Kato-Tanaka Y."/>
            <person name="Morohoshi S."/>
            <person name="An S.Y."/>
            <person name="Kasai H."/>
            <person name="Yokota A."/>
        </authorList>
    </citation>
    <scope>NUCLEOTIDE SEQUENCE</scope>
    <source>
        <strain evidence="10">DSM 12766</strain>
    </source>
</reference>
<organism evidence="11 12">
    <name type="scientific">Alicyclobacillus hesperidum</name>
    <dbReference type="NCBI Taxonomy" id="89784"/>
    <lineage>
        <taxon>Bacteria</taxon>
        <taxon>Bacillati</taxon>
        <taxon>Bacillota</taxon>
        <taxon>Bacilli</taxon>
        <taxon>Bacillales</taxon>
        <taxon>Alicyclobacillaceae</taxon>
        <taxon>Alicyclobacillus</taxon>
    </lineage>
</organism>
<evidence type="ECO:0000256" key="4">
    <source>
        <dbReference type="ARBA" id="ARBA00022840"/>
    </source>
</evidence>
<dbReference type="PANTHER" id="PTHR11547">
    <property type="entry name" value="ARGININE OR CREATINE KINASE"/>
    <property type="match status" value="1"/>
</dbReference>
<dbReference type="GO" id="GO:0004111">
    <property type="term" value="F:creatine kinase activity"/>
    <property type="evidence" value="ECO:0007669"/>
    <property type="project" value="InterPro"/>
</dbReference>
<evidence type="ECO:0000256" key="1">
    <source>
        <dbReference type="ARBA" id="ARBA00022679"/>
    </source>
</evidence>
<keyword evidence="2 6" id="KW-0547">Nucleotide-binding</keyword>
<dbReference type="PROSITE" id="PS00112">
    <property type="entry name" value="PHOSPHAGEN_KINASE"/>
    <property type="match status" value="1"/>
</dbReference>
<evidence type="ECO:0000256" key="2">
    <source>
        <dbReference type="ARBA" id="ARBA00022741"/>
    </source>
</evidence>
<dbReference type="EMBL" id="FNOJ01000011">
    <property type="protein sequence ID" value="SDW67548.1"/>
    <property type="molecule type" value="Genomic_DNA"/>
</dbReference>
<dbReference type="EC" id="2.7.14.1" evidence="6"/>
<dbReference type="Proteomes" id="UP001157137">
    <property type="component" value="Unassembled WGS sequence"/>
</dbReference>
<evidence type="ECO:0000256" key="8">
    <source>
        <dbReference type="RuleBase" id="RU000505"/>
    </source>
</evidence>
<evidence type="ECO:0000256" key="7">
    <source>
        <dbReference type="PROSITE-ProRule" id="PRU00843"/>
    </source>
</evidence>
<dbReference type="FunFam" id="3.30.590.10:FF:000007">
    <property type="entry name" value="Protein-arginine kinase"/>
    <property type="match status" value="1"/>
</dbReference>
<evidence type="ECO:0000313" key="10">
    <source>
        <dbReference type="EMBL" id="GLV12892.1"/>
    </source>
</evidence>
<dbReference type="EMBL" id="BSRA01000003">
    <property type="protein sequence ID" value="GLV12892.1"/>
    <property type="molecule type" value="Genomic_DNA"/>
</dbReference>
<dbReference type="STRING" id="89784.SAMN04489725_1114"/>
<comment type="function">
    <text evidence="6">Catalyzes the specific phosphorylation of arginine residues in proteins.</text>
</comment>
<dbReference type="AlphaFoldDB" id="A0A1H2VH04"/>
<comment type="activity regulation">
    <text evidence="6">Appears to be allosterically activated by the binding of pArg-containing polypeptides to the pArg-binding pocket localized in the C-terminal domain of McsB.</text>
</comment>
<accession>A0A1H2VH04</accession>
<feature type="domain" description="Phosphagen kinase C-terminal" evidence="9">
    <location>
        <begin position="24"/>
        <end position="255"/>
    </location>
</feature>
<protein>
    <recommendedName>
        <fullName evidence="6">Protein-arginine kinase</fullName>
        <ecNumber evidence="6">2.7.14.1</ecNumber>
    </recommendedName>
</protein>
<dbReference type="HAMAP" id="MF_00602">
    <property type="entry name" value="Prot_Arg_kinase"/>
    <property type="match status" value="1"/>
</dbReference>
<dbReference type="NCBIfam" id="NF002195">
    <property type="entry name" value="PRK01059.1-5"/>
    <property type="match status" value="1"/>
</dbReference>
<keyword evidence="6" id="KW-0021">Allosteric enzyme</keyword>
<evidence type="ECO:0000259" key="9">
    <source>
        <dbReference type="PROSITE" id="PS51510"/>
    </source>
</evidence>
<dbReference type="PROSITE" id="PS51510">
    <property type="entry name" value="PHOSPHAGEN_KINASE_C"/>
    <property type="match status" value="1"/>
</dbReference>
<keyword evidence="12" id="KW-1185">Reference proteome</keyword>
<dbReference type="GO" id="GO:1990424">
    <property type="term" value="F:protein arginine kinase activity"/>
    <property type="evidence" value="ECO:0007669"/>
    <property type="project" value="UniProtKB-EC"/>
</dbReference>